<gene>
    <name evidence="3" type="ORF">JOC95_001763</name>
</gene>
<dbReference type="InterPro" id="IPR017582">
    <property type="entry name" value="SelU"/>
</dbReference>
<dbReference type="PANTHER" id="PTHR30401">
    <property type="entry name" value="TRNA 2-SELENOURIDINE SYNTHASE"/>
    <property type="match status" value="1"/>
</dbReference>
<dbReference type="InterPro" id="IPR027417">
    <property type="entry name" value="P-loop_NTPase"/>
</dbReference>
<dbReference type="PANTHER" id="PTHR30401:SF0">
    <property type="entry name" value="TRNA 2-SELENOURIDINE SYNTHASE"/>
    <property type="match status" value="1"/>
</dbReference>
<evidence type="ECO:0000256" key="1">
    <source>
        <dbReference type="ARBA" id="ARBA00023266"/>
    </source>
</evidence>
<evidence type="ECO:0000259" key="2">
    <source>
        <dbReference type="PROSITE" id="PS50206"/>
    </source>
</evidence>
<dbReference type="NCBIfam" id="TIGR03167">
    <property type="entry name" value="tRNA_sel_U_synt"/>
    <property type="match status" value="1"/>
</dbReference>
<evidence type="ECO:0000313" key="3">
    <source>
        <dbReference type="EMBL" id="MBM7619911.1"/>
    </source>
</evidence>
<dbReference type="InterPro" id="IPR036873">
    <property type="entry name" value="Rhodanese-like_dom_sf"/>
</dbReference>
<dbReference type="EC" id="2.9.1.-" evidence="3"/>
<sequence length="349" mass="39925">MKMAQEVKVKEMLEVVQGSQAVLVDVRSPAEFAEMTIPGSINIPIFDNEERAEVGTLYKQVSVEEAKDRALEIVSAKLPGFIRSFQKLGAPIIVFCWRGGMRSKTTVTLLELMGIRARRLQGGVKAHRRWVIEQLERLEIRPDSFILNGGTGSGKTAILRKLKESRIPTLDLEGLAGHRGSIFGQIGLQPTNQKMFEAALVHEMLNLQEASYLVFEAESKRMGKILLPESIMNKKRESTHIFIELPLEVRVQNILNEYKPAEHHQACIEAFEKIKRRLHTPVAAEIQELLDNKDYALAIQLLLEHYYDPRYLHSEKEYELCRKVTIQAENIEDAVRQLYAFLEKQYVEM</sequence>
<feature type="domain" description="Rhodanese" evidence="2">
    <location>
        <begin position="17"/>
        <end position="133"/>
    </location>
</feature>
<dbReference type="PROSITE" id="PS50206">
    <property type="entry name" value="RHODANESE_3"/>
    <property type="match status" value="1"/>
</dbReference>
<dbReference type="InterPro" id="IPR058840">
    <property type="entry name" value="AAA_SelU"/>
</dbReference>
<dbReference type="Pfam" id="PF00581">
    <property type="entry name" value="Rhodanese"/>
    <property type="match status" value="1"/>
</dbReference>
<protein>
    <submittedName>
        <fullName evidence="3">tRNA 2-selenouridine synthase</fullName>
        <ecNumber evidence="3">2.9.1.-</ecNumber>
    </submittedName>
</protein>
<dbReference type="Proteomes" id="UP000737402">
    <property type="component" value="Unassembled WGS sequence"/>
</dbReference>
<keyword evidence="1" id="KW-0711">Selenium</keyword>
<organism evidence="3 4">
    <name type="scientific">Sutcliffiella tianshenii</name>
    <dbReference type="NCBI Taxonomy" id="1463404"/>
    <lineage>
        <taxon>Bacteria</taxon>
        <taxon>Bacillati</taxon>
        <taxon>Bacillota</taxon>
        <taxon>Bacilli</taxon>
        <taxon>Bacillales</taxon>
        <taxon>Bacillaceae</taxon>
        <taxon>Sutcliffiella</taxon>
    </lineage>
</organism>
<name>A0ABS2NZ39_9BACI</name>
<dbReference type="Pfam" id="PF26341">
    <property type="entry name" value="AAA_SelU"/>
    <property type="match status" value="1"/>
</dbReference>
<evidence type="ECO:0000313" key="4">
    <source>
        <dbReference type="Proteomes" id="UP000737402"/>
    </source>
</evidence>
<keyword evidence="3" id="KW-0808">Transferase</keyword>
<dbReference type="SUPFAM" id="SSF52821">
    <property type="entry name" value="Rhodanese/Cell cycle control phosphatase"/>
    <property type="match status" value="1"/>
</dbReference>
<proteinExistence type="predicted"/>
<accession>A0ABS2NZ39</accession>
<dbReference type="EMBL" id="JAFBED010000003">
    <property type="protein sequence ID" value="MBM7619911.1"/>
    <property type="molecule type" value="Genomic_DNA"/>
</dbReference>
<dbReference type="SMART" id="SM00450">
    <property type="entry name" value="RHOD"/>
    <property type="match status" value="1"/>
</dbReference>
<reference evidence="3 4" key="1">
    <citation type="submission" date="2021-01" db="EMBL/GenBank/DDBJ databases">
        <title>Genomic Encyclopedia of Type Strains, Phase IV (KMG-IV): sequencing the most valuable type-strain genomes for metagenomic binning, comparative biology and taxonomic classification.</title>
        <authorList>
            <person name="Goeker M."/>
        </authorList>
    </citation>
    <scope>NUCLEOTIDE SEQUENCE [LARGE SCALE GENOMIC DNA]</scope>
    <source>
        <strain evidence="3 4">DSM 25879</strain>
    </source>
</reference>
<dbReference type="Gene3D" id="3.40.250.10">
    <property type="entry name" value="Rhodanese-like domain"/>
    <property type="match status" value="1"/>
</dbReference>
<dbReference type="NCBIfam" id="NF008750">
    <property type="entry name" value="PRK11784.1-2"/>
    <property type="match status" value="1"/>
</dbReference>
<dbReference type="GO" id="GO:0016740">
    <property type="term" value="F:transferase activity"/>
    <property type="evidence" value="ECO:0007669"/>
    <property type="project" value="UniProtKB-KW"/>
</dbReference>
<comment type="caution">
    <text evidence="3">The sequence shown here is derived from an EMBL/GenBank/DDBJ whole genome shotgun (WGS) entry which is preliminary data.</text>
</comment>
<keyword evidence="4" id="KW-1185">Reference proteome</keyword>
<dbReference type="SUPFAM" id="SSF52540">
    <property type="entry name" value="P-loop containing nucleoside triphosphate hydrolases"/>
    <property type="match status" value="1"/>
</dbReference>
<dbReference type="RefSeq" id="WP_338083073.1">
    <property type="nucleotide sequence ID" value="NZ_JAFBED010000003.1"/>
</dbReference>
<dbReference type="InterPro" id="IPR001763">
    <property type="entry name" value="Rhodanese-like_dom"/>
</dbReference>